<organism evidence="7 8">
    <name type="scientific">Flammeovirga agarivorans</name>
    <dbReference type="NCBI Taxonomy" id="2726742"/>
    <lineage>
        <taxon>Bacteria</taxon>
        <taxon>Pseudomonadati</taxon>
        <taxon>Bacteroidota</taxon>
        <taxon>Cytophagia</taxon>
        <taxon>Cytophagales</taxon>
        <taxon>Flammeovirgaceae</taxon>
        <taxon>Flammeovirga</taxon>
    </lineage>
</organism>
<dbReference type="SUPFAM" id="SSF55031">
    <property type="entry name" value="Bacterial exopeptidase dimerisation domain"/>
    <property type="match status" value="1"/>
</dbReference>
<evidence type="ECO:0000259" key="6">
    <source>
        <dbReference type="Pfam" id="PF07687"/>
    </source>
</evidence>
<proteinExistence type="inferred from homology"/>
<gene>
    <name evidence="7" type="ORF">HGP29_02845</name>
</gene>
<dbReference type="Gene3D" id="1.10.150.900">
    <property type="match status" value="1"/>
</dbReference>
<evidence type="ECO:0000256" key="4">
    <source>
        <dbReference type="ARBA" id="ARBA00022801"/>
    </source>
</evidence>
<keyword evidence="8" id="KW-1185">Reference proteome</keyword>
<protein>
    <submittedName>
        <fullName evidence="7">M20/M25/M40 family metallo-hydrolase</fullName>
    </submittedName>
</protein>
<comment type="caution">
    <text evidence="7">The sequence shown here is derived from an EMBL/GenBank/DDBJ whole genome shotgun (WGS) entry which is preliminary data.</text>
</comment>
<dbReference type="Gene3D" id="3.30.70.360">
    <property type="match status" value="1"/>
</dbReference>
<reference evidence="7 8" key="1">
    <citation type="submission" date="2020-04" db="EMBL/GenBank/DDBJ databases">
        <title>Flammeovirga sp. SR4, a novel species isolated from seawater.</title>
        <authorList>
            <person name="Wang X."/>
        </authorList>
    </citation>
    <scope>NUCLEOTIDE SEQUENCE [LARGE SCALE GENOMIC DNA]</scope>
    <source>
        <strain evidence="7 8">SR4</strain>
    </source>
</reference>
<dbReference type="PANTHER" id="PTHR45962:SF1">
    <property type="entry name" value="N-FATTY-ACYL-AMINO ACID SYNTHASE_HYDROLASE PM20D1"/>
    <property type="match status" value="1"/>
</dbReference>
<name>A0A7X8XU77_9BACT</name>
<dbReference type="Pfam" id="PF01546">
    <property type="entry name" value="Peptidase_M20"/>
    <property type="match status" value="1"/>
</dbReference>
<dbReference type="PIRSF" id="PIRSF036696">
    <property type="entry name" value="ACY-1"/>
    <property type="match status" value="1"/>
</dbReference>
<keyword evidence="5" id="KW-0862">Zinc</keyword>
<dbReference type="AlphaFoldDB" id="A0A7X8XU77"/>
<dbReference type="InterPro" id="IPR002933">
    <property type="entry name" value="Peptidase_M20"/>
</dbReference>
<evidence type="ECO:0000256" key="2">
    <source>
        <dbReference type="ARBA" id="ARBA00022670"/>
    </source>
</evidence>
<dbReference type="Pfam" id="PF07687">
    <property type="entry name" value="M20_dimer"/>
    <property type="match status" value="1"/>
</dbReference>
<dbReference type="RefSeq" id="WP_168880799.1">
    <property type="nucleotide sequence ID" value="NZ_JABAIL010000001.1"/>
</dbReference>
<dbReference type="InterPro" id="IPR047177">
    <property type="entry name" value="Pept_M20A"/>
</dbReference>
<evidence type="ECO:0000313" key="7">
    <source>
        <dbReference type="EMBL" id="NLR90122.1"/>
    </source>
</evidence>
<evidence type="ECO:0000256" key="3">
    <source>
        <dbReference type="ARBA" id="ARBA00022723"/>
    </source>
</evidence>
<keyword evidence="4 7" id="KW-0378">Hydrolase</keyword>
<dbReference type="GO" id="GO:0006508">
    <property type="term" value="P:proteolysis"/>
    <property type="evidence" value="ECO:0007669"/>
    <property type="project" value="UniProtKB-KW"/>
</dbReference>
<dbReference type="InterPro" id="IPR011650">
    <property type="entry name" value="Peptidase_M20_dimer"/>
</dbReference>
<dbReference type="Proteomes" id="UP000585050">
    <property type="component" value="Unassembled WGS sequence"/>
</dbReference>
<dbReference type="FunFam" id="3.40.630.10:FF:000027">
    <property type="entry name" value="N-fatty-acyl-amino acid synthase/hydrolase PM20D1"/>
    <property type="match status" value="1"/>
</dbReference>
<dbReference type="GO" id="GO:0008233">
    <property type="term" value="F:peptidase activity"/>
    <property type="evidence" value="ECO:0007669"/>
    <property type="project" value="UniProtKB-KW"/>
</dbReference>
<evidence type="ECO:0000256" key="1">
    <source>
        <dbReference type="ARBA" id="ARBA00006247"/>
    </source>
</evidence>
<dbReference type="InterPro" id="IPR036264">
    <property type="entry name" value="Bact_exopeptidase_dim_dom"/>
</dbReference>
<keyword evidence="3" id="KW-0479">Metal-binding</keyword>
<keyword evidence="2" id="KW-0645">Protease</keyword>
<dbReference type="Gene3D" id="3.40.630.10">
    <property type="entry name" value="Zn peptidases"/>
    <property type="match status" value="1"/>
</dbReference>
<accession>A0A7X8XU77</accession>
<dbReference type="EMBL" id="JABAIL010000001">
    <property type="protein sequence ID" value="NLR90122.1"/>
    <property type="molecule type" value="Genomic_DNA"/>
</dbReference>
<dbReference type="SUPFAM" id="SSF53187">
    <property type="entry name" value="Zn-dependent exopeptidases"/>
    <property type="match status" value="1"/>
</dbReference>
<sequence length="486" mass="54114">MKRLLGIILGSLAIALVYILANLLLFSSKQSDIEKIAPIKVTNAAPQHLSDAIKIKTISYDDPAMIDTASFHQFIELLYEKYPVAFGKMEYTFLGGMTMLFKWQGKRTDLKPMILMSHYDVVPVPEANLSEWKEPPFSGLIKNGEIWGRGAIDDKVGVIGIMEAVEMLISSGFQPDRTVYLSFGHDEEIMGINGAKQVAHYLKQKGVKAEFVLDEGGYITQGLVPGMQKDVALIGTTEKGFVTLELNVDVEGGHASMPKKETAIDVLSKAIGKINENPFPSYISKPLNDFIDYVGPEMPLGFRTVFANATLLEPVLMAVYEKAPSSNALVRTTVAPTIIEAGEKNNVLPTYARAVLNIRILPEESVNSVHEDLKEVIDDERVKIKILEKSEPASISNPDHPTYVMLDKSIKQVFGDIVISPYIMIAASDSRYFSKVSDHIYRFCPFKLNKQNIKSFHGINEKIGVEEFKDCVRFYHQLIKNGATEM</sequence>
<comment type="similarity">
    <text evidence="1">Belongs to the peptidase M20A family.</text>
</comment>
<evidence type="ECO:0000313" key="8">
    <source>
        <dbReference type="Proteomes" id="UP000585050"/>
    </source>
</evidence>
<evidence type="ECO:0000256" key="5">
    <source>
        <dbReference type="ARBA" id="ARBA00022833"/>
    </source>
</evidence>
<dbReference type="GO" id="GO:0046872">
    <property type="term" value="F:metal ion binding"/>
    <property type="evidence" value="ECO:0007669"/>
    <property type="project" value="UniProtKB-KW"/>
</dbReference>
<dbReference type="PANTHER" id="PTHR45962">
    <property type="entry name" value="N-FATTY-ACYL-AMINO ACID SYNTHASE/HYDROLASE PM20D1"/>
    <property type="match status" value="1"/>
</dbReference>
<feature type="domain" description="Peptidase M20 dimerisation" evidence="6">
    <location>
        <begin position="237"/>
        <end position="381"/>
    </location>
</feature>